<feature type="transmembrane region" description="Helical" evidence="7">
    <location>
        <begin position="6"/>
        <end position="30"/>
    </location>
</feature>
<keyword evidence="5 7" id="KW-1133">Transmembrane helix</keyword>
<organism evidence="8 9">
    <name type="scientific">Moritella yayanosii</name>
    <dbReference type="NCBI Taxonomy" id="69539"/>
    <lineage>
        <taxon>Bacteria</taxon>
        <taxon>Pseudomonadati</taxon>
        <taxon>Pseudomonadota</taxon>
        <taxon>Gammaproteobacteria</taxon>
        <taxon>Alteromonadales</taxon>
        <taxon>Moritellaceae</taxon>
        <taxon>Moritella</taxon>
    </lineage>
</organism>
<evidence type="ECO:0000256" key="7">
    <source>
        <dbReference type="SAM" id="Phobius"/>
    </source>
</evidence>
<dbReference type="GO" id="GO:0042970">
    <property type="term" value="F:homoserine transmembrane transporter activity"/>
    <property type="evidence" value="ECO:0007669"/>
    <property type="project" value="TreeGrafter"/>
</dbReference>
<evidence type="ECO:0000256" key="1">
    <source>
        <dbReference type="ARBA" id="ARBA00004651"/>
    </source>
</evidence>
<feature type="transmembrane region" description="Helical" evidence="7">
    <location>
        <begin position="42"/>
        <end position="67"/>
    </location>
</feature>
<evidence type="ECO:0000256" key="2">
    <source>
        <dbReference type="ARBA" id="ARBA00007928"/>
    </source>
</evidence>
<reference evidence="9" key="1">
    <citation type="submission" date="2018-05" db="EMBL/GenBank/DDBJ databases">
        <authorList>
            <person name="Cea G.-C."/>
            <person name="William W."/>
        </authorList>
    </citation>
    <scope>NUCLEOTIDE SEQUENCE [LARGE SCALE GENOMIC DNA]</scope>
    <source>
        <strain evidence="9">DB21MT 5</strain>
    </source>
</reference>
<dbReference type="EMBL" id="LS483250">
    <property type="protein sequence ID" value="SQD78452.1"/>
    <property type="molecule type" value="Genomic_DNA"/>
</dbReference>
<feature type="transmembrane region" description="Helical" evidence="7">
    <location>
        <begin position="146"/>
        <end position="164"/>
    </location>
</feature>
<evidence type="ECO:0000256" key="5">
    <source>
        <dbReference type="ARBA" id="ARBA00022989"/>
    </source>
</evidence>
<keyword evidence="9" id="KW-1185">Reference proteome</keyword>
<keyword evidence="6 7" id="KW-0472">Membrane</keyword>
<name>A0A330LPU1_9GAMM</name>
<dbReference type="KEGG" id="mya:MORIYA_1974"/>
<evidence type="ECO:0000256" key="3">
    <source>
        <dbReference type="ARBA" id="ARBA00022475"/>
    </source>
</evidence>
<sequence>MVMAFHLWLVFLVAAMGLAVVPGPNSLLALSHGARYGHRRTLFTICGGVFGFLILIAIAMFGLGAVLQAQPDAMTALQWVGAAYLVWLGIKLWYAPALELTKLAESQIYSPTSLFRQGFFAALSNPKVLLFFTAFLAQFIDPEEALLPQFIVIAITFICVEFLAEYGIACVAHRIRPKLMQSGQRFNQGCGMLFIVLGVSMTLA</sequence>
<comment type="similarity">
    <text evidence="2">Belongs to the Rht family.</text>
</comment>
<dbReference type="Pfam" id="PF01810">
    <property type="entry name" value="LysE"/>
    <property type="match status" value="1"/>
</dbReference>
<evidence type="ECO:0000256" key="4">
    <source>
        <dbReference type="ARBA" id="ARBA00022692"/>
    </source>
</evidence>
<proteinExistence type="inferred from homology"/>
<evidence type="ECO:0000313" key="9">
    <source>
        <dbReference type="Proteomes" id="UP000250163"/>
    </source>
</evidence>
<protein>
    <submittedName>
        <fullName evidence="8">Transporter, LysE family</fullName>
    </submittedName>
</protein>
<keyword evidence="4 7" id="KW-0812">Transmembrane</keyword>
<comment type="subcellular location">
    <subcellularLocation>
        <location evidence="1">Cell membrane</location>
        <topology evidence="1">Multi-pass membrane protein</topology>
    </subcellularLocation>
</comment>
<dbReference type="PANTHER" id="PTHR30086">
    <property type="entry name" value="ARGININE EXPORTER PROTEIN ARGO"/>
    <property type="match status" value="1"/>
</dbReference>
<accession>A0A330LPU1</accession>
<dbReference type="AlphaFoldDB" id="A0A330LPU1"/>
<dbReference type="Proteomes" id="UP000250163">
    <property type="component" value="Chromosome MORIYA"/>
</dbReference>
<dbReference type="InterPro" id="IPR001123">
    <property type="entry name" value="LeuE-type"/>
</dbReference>
<gene>
    <name evidence="8" type="ORF">MORIYA_1974</name>
</gene>
<keyword evidence="3" id="KW-1003">Cell membrane</keyword>
<feature type="transmembrane region" description="Helical" evidence="7">
    <location>
        <begin position="119"/>
        <end position="140"/>
    </location>
</feature>
<dbReference type="PIRSF" id="PIRSF006324">
    <property type="entry name" value="LeuE"/>
    <property type="match status" value="1"/>
</dbReference>
<evidence type="ECO:0000256" key="6">
    <source>
        <dbReference type="ARBA" id="ARBA00023136"/>
    </source>
</evidence>
<feature type="transmembrane region" description="Helical" evidence="7">
    <location>
        <begin position="79"/>
        <end position="98"/>
    </location>
</feature>
<dbReference type="PANTHER" id="PTHR30086:SF14">
    <property type="entry name" value="HOMOSERINE_HOMOSERINE LACTONE EFFLUX PROTEIN"/>
    <property type="match status" value="1"/>
</dbReference>
<evidence type="ECO:0000313" key="8">
    <source>
        <dbReference type="EMBL" id="SQD78452.1"/>
    </source>
</evidence>
<dbReference type="GO" id="GO:0005886">
    <property type="term" value="C:plasma membrane"/>
    <property type="evidence" value="ECO:0007669"/>
    <property type="project" value="UniProtKB-SubCell"/>
</dbReference>